<dbReference type="InterPro" id="IPR013196">
    <property type="entry name" value="HTH_11"/>
</dbReference>
<dbReference type="SUPFAM" id="SSF55681">
    <property type="entry name" value="Class II aaRS and biotin synthetases"/>
    <property type="match status" value="1"/>
</dbReference>
<dbReference type="InterPro" id="IPR036388">
    <property type="entry name" value="WH-like_DNA-bd_sf"/>
</dbReference>
<keyword evidence="2" id="KW-0067">ATP-binding</keyword>
<comment type="catalytic activity">
    <reaction evidence="2">
        <text>biotin + L-lysyl-[protein] + ATP = N(6)-biotinyl-L-lysyl-[protein] + AMP + diphosphate + H(+)</text>
        <dbReference type="Rhea" id="RHEA:11756"/>
        <dbReference type="Rhea" id="RHEA-COMP:9752"/>
        <dbReference type="Rhea" id="RHEA-COMP:10505"/>
        <dbReference type="ChEBI" id="CHEBI:15378"/>
        <dbReference type="ChEBI" id="CHEBI:29969"/>
        <dbReference type="ChEBI" id="CHEBI:30616"/>
        <dbReference type="ChEBI" id="CHEBI:33019"/>
        <dbReference type="ChEBI" id="CHEBI:57586"/>
        <dbReference type="ChEBI" id="CHEBI:83144"/>
        <dbReference type="ChEBI" id="CHEBI:456215"/>
        <dbReference type="EC" id="6.3.4.15"/>
    </reaction>
</comment>
<keyword evidence="2" id="KW-0238">DNA-binding</keyword>
<evidence type="ECO:0000313" key="4">
    <source>
        <dbReference type="EMBL" id="KRN89417.1"/>
    </source>
</evidence>
<evidence type="ECO:0000256" key="2">
    <source>
        <dbReference type="HAMAP-Rule" id="MF_00978"/>
    </source>
</evidence>
<feature type="DNA-binding region" description="H-T-H motif" evidence="2">
    <location>
        <begin position="21"/>
        <end position="40"/>
    </location>
</feature>
<dbReference type="InterPro" id="IPR004143">
    <property type="entry name" value="BPL_LPL_catalytic"/>
</dbReference>
<dbReference type="eggNOG" id="COG0340">
    <property type="taxonomic scope" value="Bacteria"/>
</dbReference>
<organism evidence="4 5">
    <name type="scientific">Ligilactobacillus ceti DSM 22408</name>
    <dbReference type="NCBI Taxonomy" id="1122146"/>
    <lineage>
        <taxon>Bacteria</taxon>
        <taxon>Bacillati</taxon>
        <taxon>Bacillota</taxon>
        <taxon>Bacilli</taxon>
        <taxon>Lactobacillales</taxon>
        <taxon>Lactobacillaceae</taxon>
        <taxon>Ligilactobacillus</taxon>
    </lineage>
</organism>
<dbReference type="NCBIfam" id="TIGR00121">
    <property type="entry name" value="birA_ligase"/>
    <property type="match status" value="1"/>
</dbReference>
<dbReference type="Gene3D" id="2.30.30.100">
    <property type="match status" value="1"/>
</dbReference>
<dbReference type="InterPro" id="IPR045864">
    <property type="entry name" value="aa-tRNA-synth_II/BPL/LPL"/>
</dbReference>
<dbReference type="RefSeq" id="WP_027106375.1">
    <property type="nucleotide sequence ID" value="NZ_AUHP01000005.1"/>
</dbReference>
<keyword evidence="2" id="KW-0678">Repressor</keyword>
<dbReference type="Gene3D" id="3.30.930.10">
    <property type="entry name" value="Bira Bifunctional Protein, Domain 2"/>
    <property type="match status" value="1"/>
</dbReference>
<feature type="binding site" evidence="2">
    <location>
        <position position="114"/>
    </location>
    <ligand>
        <name>biotin</name>
        <dbReference type="ChEBI" id="CHEBI:57586"/>
    </ligand>
</feature>
<evidence type="ECO:0000259" key="3">
    <source>
        <dbReference type="PROSITE" id="PS51733"/>
    </source>
</evidence>
<dbReference type="OrthoDB" id="9807064at2"/>
<dbReference type="SUPFAM" id="SSF46785">
    <property type="entry name" value="Winged helix' DNA-binding domain"/>
    <property type="match status" value="1"/>
</dbReference>
<dbReference type="GO" id="GO:0003677">
    <property type="term" value="F:DNA binding"/>
    <property type="evidence" value="ECO:0007669"/>
    <property type="project" value="UniProtKB-UniRule"/>
</dbReference>
<dbReference type="GO" id="GO:0005524">
    <property type="term" value="F:ATP binding"/>
    <property type="evidence" value="ECO:0007669"/>
    <property type="project" value="UniProtKB-UniRule"/>
</dbReference>
<comment type="caution">
    <text evidence="4">The sequence shown here is derived from an EMBL/GenBank/DDBJ whole genome shotgun (WGS) entry which is preliminary data.</text>
</comment>
<gene>
    <name evidence="2" type="primary">birA</name>
    <name evidence="4" type="ORF">IV53_GL000135</name>
</gene>
<dbReference type="EMBL" id="JQBZ01000016">
    <property type="protein sequence ID" value="KRN89417.1"/>
    <property type="molecule type" value="Genomic_DNA"/>
</dbReference>
<keyword evidence="2" id="KW-0092">Biotin</keyword>
<evidence type="ECO:0000256" key="1">
    <source>
        <dbReference type="ARBA" id="ARBA00022598"/>
    </source>
</evidence>
<dbReference type="HAMAP" id="MF_00978">
    <property type="entry name" value="Bifunct_BirA"/>
    <property type="match status" value="1"/>
</dbReference>
<keyword evidence="2" id="KW-0804">Transcription</keyword>
<dbReference type="AlphaFoldDB" id="A0A0R2KJ83"/>
<dbReference type="PANTHER" id="PTHR12835">
    <property type="entry name" value="BIOTIN PROTEIN LIGASE"/>
    <property type="match status" value="1"/>
</dbReference>
<dbReference type="InterPro" id="IPR030855">
    <property type="entry name" value="Bifunct_BirA"/>
</dbReference>
<sequence>METTEKVLHLLSTSSKEYLSGETLARELGMSRTAIWKAIKSLQQQGHNIVSKPRLGYHYIDNQALNEYIIHNFLNKDLTLQFEVHEKLKSTNLRAKEIAFEPINQPYIILSDYQTNGYGRRGRHFSSPAQTGIYLSILLNTQNTTLNPGLLTTATALAVTRTIEKELGETPQIKWVNDVLLNNKKIAGILTEAVMDFENQQIKNVIIGVGINYLSDYIDFPDELQDIVGTLKDAALKANISRNQFIASFLNEFFALYQNYQAANFMPEYREHSAVIGKEVTITQGKETFNQVVTNIDDQGCLILQDGTRLNSGEVTKIRTV</sequence>
<keyword evidence="5" id="KW-1185">Reference proteome</keyword>
<keyword evidence="2" id="KW-0805">Transcription regulation</keyword>
<dbReference type="InterPro" id="IPR004408">
    <property type="entry name" value="Biotin_CoA_COase_ligase"/>
</dbReference>
<comment type="similarity">
    <text evidence="2">Belongs to the biotin--protein ligase family.</text>
</comment>
<dbReference type="InterPro" id="IPR036390">
    <property type="entry name" value="WH_DNA-bd_sf"/>
</dbReference>
<dbReference type="eggNOG" id="COG1654">
    <property type="taxonomic scope" value="Bacteria"/>
</dbReference>
<comment type="function">
    <text evidence="2">Acts both as a biotin--[acetyl-CoA-carboxylase] ligase and a repressor.</text>
</comment>
<keyword evidence="1 2" id="KW-0436">Ligase</keyword>
<dbReference type="GO" id="GO:0004077">
    <property type="term" value="F:biotin--[biotin carboxyl-carrier protein] ligase activity"/>
    <property type="evidence" value="ECO:0007669"/>
    <property type="project" value="UniProtKB-UniRule"/>
</dbReference>
<comment type="caution">
    <text evidence="2">Lacks conserved residue(s) required for the propagation of feature annotation.</text>
</comment>
<dbReference type="STRING" id="1122146.IV53_GL000135"/>
<dbReference type="PATRIC" id="fig|1122146.4.peg.136"/>
<name>A0A0R2KJ83_9LACO</name>
<dbReference type="GO" id="GO:0016740">
    <property type="term" value="F:transferase activity"/>
    <property type="evidence" value="ECO:0007669"/>
    <property type="project" value="UniProtKB-ARBA"/>
</dbReference>
<reference evidence="4 5" key="1">
    <citation type="journal article" date="2015" name="Genome Announc.">
        <title>Expanding the biotechnology potential of lactobacilli through comparative genomics of 213 strains and associated genera.</title>
        <authorList>
            <person name="Sun Z."/>
            <person name="Harris H.M."/>
            <person name="McCann A."/>
            <person name="Guo C."/>
            <person name="Argimon S."/>
            <person name="Zhang W."/>
            <person name="Yang X."/>
            <person name="Jeffery I.B."/>
            <person name="Cooney J.C."/>
            <person name="Kagawa T.F."/>
            <person name="Liu W."/>
            <person name="Song Y."/>
            <person name="Salvetti E."/>
            <person name="Wrobel A."/>
            <person name="Rasinkangas P."/>
            <person name="Parkhill J."/>
            <person name="Rea M.C."/>
            <person name="O'Sullivan O."/>
            <person name="Ritari J."/>
            <person name="Douillard F.P."/>
            <person name="Paul Ross R."/>
            <person name="Yang R."/>
            <person name="Briner A.E."/>
            <person name="Felis G.E."/>
            <person name="de Vos W.M."/>
            <person name="Barrangou R."/>
            <person name="Klaenhammer T.R."/>
            <person name="Caufield P.W."/>
            <person name="Cui Y."/>
            <person name="Zhang H."/>
            <person name="O'Toole P.W."/>
        </authorList>
    </citation>
    <scope>NUCLEOTIDE SEQUENCE [LARGE SCALE GENOMIC DNA]</scope>
    <source>
        <strain evidence="4 5">DSM 22408</strain>
    </source>
</reference>
<dbReference type="Pfam" id="PF08279">
    <property type="entry name" value="HTH_11"/>
    <property type="match status" value="1"/>
</dbReference>
<dbReference type="Proteomes" id="UP000051500">
    <property type="component" value="Unassembled WGS sequence"/>
</dbReference>
<dbReference type="GO" id="GO:0009249">
    <property type="term" value="P:protein lipoylation"/>
    <property type="evidence" value="ECO:0007669"/>
    <property type="project" value="UniProtKB-ARBA"/>
</dbReference>
<keyword evidence="2" id="KW-0547">Nucleotide-binding</keyword>
<dbReference type="EC" id="6.3.4.15" evidence="2"/>
<dbReference type="Gene3D" id="1.10.10.10">
    <property type="entry name" value="Winged helix-like DNA-binding domain superfamily/Winged helix DNA-binding domain"/>
    <property type="match status" value="1"/>
</dbReference>
<protein>
    <recommendedName>
        <fullName evidence="2">Bifunctional ligase/repressor BirA</fullName>
    </recommendedName>
    <alternativeName>
        <fullName evidence="2">Biotin--[acetyl-CoA-carboxylase] ligase</fullName>
        <ecNumber evidence="2">6.3.4.15</ecNumber>
    </alternativeName>
    <alternativeName>
        <fullName evidence="2">Biotin--protein ligase</fullName>
    </alternativeName>
    <alternativeName>
        <fullName evidence="2">Biotin-[acetyl-CoA carboxylase] synthetase</fullName>
    </alternativeName>
</protein>
<dbReference type="PANTHER" id="PTHR12835:SF5">
    <property type="entry name" value="BIOTIN--PROTEIN LIGASE"/>
    <property type="match status" value="1"/>
</dbReference>
<feature type="binding site" evidence="2">
    <location>
        <begin position="90"/>
        <end position="92"/>
    </location>
    <ligand>
        <name>biotin</name>
        <dbReference type="ChEBI" id="CHEBI:57586"/>
    </ligand>
</feature>
<accession>A0A0R2KJ83</accession>
<proteinExistence type="inferred from homology"/>
<evidence type="ECO:0000313" key="5">
    <source>
        <dbReference type="Proteomes" id="UP000051500"/>
    </source>
</evidence>
<dbReference type="PROSITE" id="PS51733">
    <property type="entry name" value="BPL_LPL_CATALYTIC"/>
    <property type="match status" value="1"/>
</dbReference>
<dbReference type="Pfam" id="PF03099">
    <property type="entry name" value="BPL_LplA_LipB"/>
    <property type="match status" value="1"/>
</dbReference>
<dbReference type="CDD" id="cd16442">
    <property type="entry name" value="BPL"/>
    <property type="match status" value="1"/>
</dbReference>
<feature type="domain" description="BPL/LPL catalytic" evidence="3">
    <location>
        <begin position="74"/>
        <end position="261"/>
    </location>
</feature>
<dbReference type="GO" id="GO:0005737">
    <property type="term" value="C:cytoplasm"/>
    <property type="evidence" value="ECO:0007669"/>
    <property type="project" value="TreeGrafter"/>
</dbReference>
<feature type="binding site" evidence="2">
    <location>
        <position position="185"/>
    </location>
    <ligand>
        <name>biotin</name>
        <dbReference type="ChEBI" id="CHEBI:57586"/>
    </ligand>
</feature>
<dbReference type="GO" id="GO:0006355">
    <property type="term" value="P:regulation of DNA-templated transcription"/>
    <property type="evidence" value="ECO:0007669"/>
    <property type="project" value="UniProtKB-UniRule"/>
</dbReference>